<feature type="domain" description="DEAD/DEAH-box helicase" evidence="2">
    <location>
        <begin position="100"/>
        <end position="220"/>
    </location>
</feature>
<dbReference type="GO" id="GO:0043138">
    <property type="term" value="F:3'-5' DNA helicase activity"/>
    <property type="evidence" value="ECO:0007669"/>
    <property type="project" value="TreeGrafter"/>
</dbReference>
<dbReference type="Pfam" id="PF00270">
    <property type="entry name" value="DEAD"/>
    <property type="match status" value="1"/>
</dbReference>
<dbReference type="GO" id="GO:0003676">
    <property type="term" value="F:nucleic acid binding"/>
    <property type="evidence" value="ECO:0007669"/>
    <property type="project" value="InterPro"/>
</dbReference>
<dbReference type="GO" id="GO:0005737">
    <property type="term" value="C:cytoplasm"/>
    <property type="evidence" value="ECO:0007669"/>
    <property type="project" value="TreeGrafter"/>
</dbReference>
<sequence>MASSTSNNGMEVSQARQRSTSFPGSFVFPQEGVVEERPWFGLVTCLADKIIFMGGVPILQKIVATSICHIQNEIRAIAMFFTSLHSSISCSSYWNVNLKPKQVKCLEAVYSGRDVVAVLPTGYGKSIIFHLLPALLFDKVNSGNIAPPSQSIVIVVSPLNSLIRDQIRRINQGNIKATVLNVQKNENSDEVQLDLAHSNSSLLRDGRYDLVFTHPEAVLSSKEGLELFQSTPYQRSAIPTVRPHVMHPYIPINVIENKHKFSTLL</sequence>
<dbReference type="InterPro" id="IPR027417">
    <property type="entry name" value="P-loop_NTPase"/>
</dbReference>
<reference evidence="3" key="2">
    <citation type="journal article" date="2023" name="Science">
        <title>Genomic signatures of disease resistance in endangered staghorn corals.</title>
        <authorList>
            <person name="Vollmer S.V."/>
            <person name="Selwyn J.D."/>
            <person name="Despard B.A."/>
            <person name="Roesel C.L."/>
        </authorList>
    </citation>
    <scope>NUCLEOTIDE SEQUENCE</scope>
    <source>
        <strain evidence="3">K2</strain>
    </source>
</reference>
<evidence type="ECO:0000313" key="3">
    <source>
        <dbReference type="EMBL" id="KAK2554684.1"/>
    </source>
</evidence>
<proteinExistence type="inferred from homology"/>
<keyword evidence="3" id="KW-0067">ATP-binding</keyword>
<evidence type="ECO:0000256" key="1">
    <source>
        <dbReference type="ARBA" id="ARBA00005446"/>
    </source>
</evidence>
<comment type="caution">
    <text evidence="3">The sequence shown here is derived from an EMBL/GenBank/DDBJ whole genome shotgun (WGS) entry which is preliminary data.</text>
</comment>
<keyword evidence="4" id="KW-1185">Reference proteome</keyword>
<comment type="similarity">
    <text evidence="1">Belongs to the helicase family. RecQ subfamily.</text>
</comment>
<dbReference type="EMBL" id="JARQWQ010000067">
    <property type="protein sequence ID" value="KAK2554684.1"/>
    <property type="molecule type" value="Genomic_DNA"/>
</dbReference>
<dbReference type="AlphaFoldDB" id="A0AAD9Q4Q1"/>
<dbReference type="GO" id="GO:0000724">
    <property type="term" value="P:double-strand break repair via homologous recombination"/>
    <property type="evidence" value="ECO:0007669"/>
    <property type="project" value="TreeGrafter"/>
</dbReference>
<evidence type="ECO:0000313" key="4">
    <source>
        <dbReference type="Proteomes" id="UP001249851"/>
    </source>
</evidence>
<dbReference type="PANTHER" id="PTHR13710:SF157">
    <property type="entry name" value="DNA HELICASE"/>
    <property type="match status" value="1"/>
</dbReference>
<dbReference type="GO" id="GO:0005694">
    <property type="term" value="C:chromosome"/>
    <property type="evidence" value="ECO:0007669"/>
    <property type="project" value="TreeGrafter"/>
</dbReference>
<dbReference type="GO" id="GO:0009378">
    <property type="term" value="F:four-way junction helicase activity"/>
    <property type="evidence" value="ECO:0007669"/>
    <property type="project" value="TreeGrafter"/>
</dbReference>
<gene>
    <name evidence="3" type="ORF">P5673_023637</name>
</gene>
<name>A0AAD9Q4Q1_ACRCE</name>
<keyword evidence="3" id="KW-0347">Helicase</keyword>
<protein>
    <submittedName>
        <fullName evidence="3">ATP-dependent DNA helicase RecS</fullName>
    </submittedName>
</protein>
<keyword evidence="3" id="KW-0547">Nucleotide-binding</keyword>
<dbReference type="Gene3D" id="3.40.50.300">
    <property type="entry name" value="P-loop containing nucleotide triphosphate hydrolases"/>
    <property type="match status" value="1"/>
</dbReference>
<organism evidence="3 4">
    <name type="scientific">Acropora cervicornis</name>
    <name type="common">Staghorn coral</name>
    <dbReference type="NCBI Taxonomy" id="6130"/>
    <lineage>
        <taxon>Eukaryota</taxon>
        <taxon>Metazoa</taxon>
        <taxon>Cnidaria</taxon>
        <taxon>Anthozoa</taxon>
        <taxon>Hexacorallia</taxon>
        <taxon>Scleractinia</taxon>
        <taxon>Astrocoeniina</taxon>
        <taxon>Acroporidae</taxon>
        <taxon>Acropora</taxon>
    </lineage>
</organism>
<dbReference type="GO" id="GO:0005524">
    <property type="term" value="F:ATP binding"/>
    <property type="evidence" value="ECO:0007669"/>
    <property type="project" value="InterPro"/>
</dbReference>
<dbReference type="SUPFAM" id="SSF52540">
    <property type="entry name" value="P-loop containing nucleoside triphosphate hydrolases"/>
    <property type="match status" value="1"/>
</dbReference>
<dbReference type="PANTHER" id="PTHR13710">
    <property type="entry name" value="DNA HELICASE RECQ FAMILY MEMBER"/>
    <property type="match status" value="1"/>
</dbReference>
<dbReference type="GO" id="GO:0005654">
    <property type="term" value="C:nucleoplasm"/>
    <property type="evidence" value="ECO:0007669"/>
    <property type="project" value="TreeGrafter"/>
</dbReference>
<evidence type="ECO:0000259" key="2">
    <source>
        <dbReference type="Pfam" id="PF00270"/>
    </source>
</evidence>
<dbReference type="Proteomes" id="UP001249851">
    <property type="component" value="Unassembled WGS sequence"/>
</dbReference>
<keyword evidence="3" id="KW-0378">Hydrolase</keyword>
<dbReference type="GO" id="GO:0000723">
    <property type="term" value="P:telomere maintenance"/>
    <property type="evidence" value="ECO:0007669"/>
    <property type="project" value="TreeGrafter"/>
</dbReference>
<accession>A0AAD9Q4Q1</accession>
<reference evidence="3" key="1">
    <citation type="journal article" date="2023" name="G3 (Bethesda)">
        <title>Whole genome assembly and annotation of the endangered Caribbean coral Acropora cervicornis.</title>
        <authorList>
            <person name="Selwyn J.D."/>
            <person name="Vollmer S.V."/>
        </authorList>
    </citation>
    <scope>NUCLEOTIDE SEQUENCE</scope>
    <source>
        <strain evidence="3">K2</strain>
    </source>
</reference>
<dbReference type="InterPro" id="IPR011545">
    <property type="entry name" value="DEAD/DEAH_box_helicase_dom"/>
</dbReference>